<organism evidence="3 4">
    <name type="scientific">Desulfotomaculum copahuensis</name>
    <dbReference type="NCBI Taxonomy" id="1838280"/>
    <lineage>
        <taxon>Bacteria</taxon>
        <taxon>Bacillati</taxon>
        <taxon>Bacillota</taxon>
        <taxon>Clostridia</taxon>
        <taxon>Eubacteriales</taxon>
        <taxon>Desulfotomaculaceae</taxon>
        <taxon>Desulfotomaculum</taxon>
    </lineage>
</organism>
<sequence length="187" mass="21247">MHEGLRDLLDEYCESLARVRKLIRRAKANGWEADLKTLYGMEKDLEWTIEYMVTGYPPLQSTGPYRRAVPVDPQKVLVWFSSPPPSPLLPVEQVRRKILAALDILSPQEKEAYLMVVGEGLSYKEAAEIMGVKRATVQSYVERAKVKISKRCAIQQKHKGEREIAAASTTREEVFRDGNQEDTGRAN</sequence>
<dbReference type="GO" id="GO:0016987">
    <property type="term" value="F:sigma factor activity"/>
    <property type="evidence" value="ECO:0007669"/>
    <property type="project" value="InterPro"/>
</dbReference>
<gene>
    <name evidence="3" type="ORF">A6M21_11815</name>
</gene>
<proteinExistence type="predicted"/>
<evidence type="ECO:0000313" key="3">
    <source>
        <dbReference type="EMBL" id="OAT81094.1"/>
    </source>
</evidence>
<reference evidence="3 4" key="1">
    <citation type="submission" date="2016-04" db="EMBL/GenBank/DDBJ databases">
        <authorList>
            <person name="Evans L.H."/>
            <person name="Alamgir A."/>
            <person name="Owens N."/>
            <person name="Weber N.D."/>
            <person name="Virtaneva K."/>
            <person name="Barbian K."/>
            <person name="Babar A."/>
            <person name="Rosenke K."/>
        </authorList>
    </citation>
    <scope>NUCLEOTIDE SEQUENCE [LARGE SCALE GENOMIC DNA]</scope>
    <source>
        <strain evidence="3 4">LMa1</strain>
    </source>
</reference>
<dbReference type="SUPFAM" id="SSF88659">
    <property type="entry name" value="Sigma3 and sigma4 domains of RNA polymerase sigma factors"/>
    <property type="match status" value="1"/>
</dbReference>
<keyword evidence="4" id="KW-1185">Reference proteome</keyword>
<evidence type="ECO:0000259" key="2">
    <source>
        <dbReference type="Pfam" id="PF08281"/>
    </source>
</evidence>
<dbReference type="Gene3D" id="1.10.10.10">
    <property type="entry name" value="Winged helix-like DNA-binding domain superfamily/Winged helix DNA-binding domain"/>
    <property type="match status" value="1"/>
</dbReference>
<dbReference type="InterPro" id="IPR013249">
    <property type="entry name" value="RNA_pol_sigma70_r4_t2"/>
</dbReference>
<dbReference type="GO" id="GO:0006352">
    <property type="term" value="P:DNA-templated transcription initiation"/>
    <property type="evidence" value="ECO:0007669"/>
    <property type="project" value="InterPro"/>
</dbReference>
<dbReference type="AlphaFoldDB" id="A0A1B7LDC2"/>
<dbReference type="GO" id="GO:0003677">
    <property type="term" value="F:DNA binding"/>
    <property type="evidence" value="ECO:0007669"/>
    <property type="project" value="InterPro"/>
</dbReference>
<dbReference type="STRING" id="1838280.A6M21_11815"/>
<dbReference type="CDD" id="cd06171">
    <property type="entry name" value="Sigma70_r4"/>
    <property type="match status" value="1"/>
</dbReference>
<dbReference type="Pfam" id="PF08281">
    <property type="entry name" value="Sigma70_r4_2"/>
    <property type="match status" value="1"/>
</dbReference>
<evidence type="ECO:0000313" key="4">
    <source>
        <dbReference type="Proteomes" id="UP000078532"/>
    </source>
</evidence>
<dbReference type="InterPro" id="IPR036388">
    <property type="entry name" value="WH-like_DNA-bd_sf"/>
</dbReference>
<accession>A0A1B7LDC2</accession>
<dbReference type="Proteomes" id="UP000078532">
    <property type="component" value="Unassembled WGS sequence"/>
</dbReference>
<comment type="caution">
    <text evidence="3">The sequence shown here is derived from an EMBL/GenBank/DDBJ whole genome shotgun (WGS) entry which is preliminary data.</text>
</comment>
<protein>
    <recommendedName>
        <fullName evidence="2">RNA polymerase sigma factor 70 region 4 type 2 domain-containing protein</fullName>
    </recommendedName>
</protein>
<dbReference type="OrthoDB" id="2083683at2"/>
<dbReference type="InterPro" id="IPR013324">
    <property type="entry name" value="RNA_pol_sigma_r3/r4-like"/>
</dbReference>
<name>A0A1B7LDC2_9FIRM</name>
<evidence type="ECO:0000256" key="1">
    <source>
        <dbReference type="SAM" id="MobiDB-lite"/>
    </source>
</evidence>
<dbReference type="EMBL" id="LYVF01000168">
    <property type="protein sequence ID" value="OAT81094.1"/>
    <property type="molecule type" value="Genomic_DNA"/>
</dbReference>
<feature type="domain" description="RNA polymerase sigma factor 70 region 4 type 2" evidence="2">
    <location>
        <begin position="96"/>
        <end position="148"/>
    </location>
</feature>
<dbReference type="RefSeq" id="WP_066669105.1">
    <property type="nucleotide sequence ID" value="NZ_LYVF01000168.1"/>
</dbReference>
<feature type="region of interest" description="Disordered" evidence="1">
    <location>
        <begin position="163"/>
        <end position="187"/>
    </location>
</feature>